<dbReference type="GO" id="GO:0000166">
    <property type="term" value="F:nucleotide binding"/>
    <property type="evidence" value="ECO:0007669"/>
    <property type="project" value="InterPro"/>
</dbReference>
<dbReference type="SUPFAM" id="SSF51735">
    <property type="entry name" value="NAD(P)-binding Rossmann-fold domains"/>
    <property type="match status" value="1"/>
</dbReference>
<dbReference type="InterPro" id="IPR036291">
    <property type="entry name" value="NAD(P)-bd_dom_sf"/>
</dbReference>
<dbReference type="Pfam" id="PF19051">
    <property type="entry name" value="GFO_IDH_MocA_C2"/>
    <property type="match status" value="1"/>
</dbReference>
<evidence type="ECO:0000259" key="2">
    <source>
        <dbReference type="Pfam" id="PF19051"/>
    </source>
</evidence>
<dbReference type="InterPro" id="IPR000683">
    <property type="entry name" value="Gfo/Idh/MocA-like_OxRdtase_N"/>
</dbReference>
<dbReference type="Gene3D" id="3.30.360.10">
    <property type="entry name" value="Dihydrodipicolinate Reductase, domain 2"/>
    <property type="match status" value="1"/>
</dbReference>
<evidence type="ECO:0000313" key="4">
    <source>
        <dbReference type="Proteomes" id="UP000175968"/>
    </source>
</evidence>
<reference evidence="3 4" key="1">
    <citation type="submission" date="2016-10" db="EMBL/GenBank/DDBJ databases">
        <title>Flavobacterium gilvum sp. nov., isolated from stream water.</title>
        <authorList>
            <person name="Shin S.-K."/>
            <person name="Cho Y.-J."/>
            <person name="Yi H."/>
        </authorList>
    </citation>
    <scope>NUCLEOTIDE SEQUENCE [LARGE SCALE GENOMIC DNA]</scope>
    <source>
        <strain evidence="3 4">EM1308</strain>
    </source>
</reference>
<dbReference type="Pfam" id="PF01408">
    <property type="entry name" value="GFO_IDH_MocA"/>
    <property type="match status" value="1"/>
</dbReference>
<proteinExistence type="predicted"/>
<dbReference type="RefSeq" id="WP_035639483.1">
    <property type="nucleotide sequence ID" value="NZ_CP017479.1"/>
</dbReference>
<name>A0AAC9I5K5_9FLAO</name>
<dbReference type="PANTHER" id="PTHR43818:SF5">
    <property type="entry name" value="OXIDOREDUCTASE FAMILY PROTEIN"/>
    <property type="match status" value="1"/>
</dbReference>
<organism evidence="3 4">
    <name type="scientific">Flavobacterium gilvum</name>
    <dbReference type="NCBI Taxonomy" id="1492737"/>
    <lineage>
        <taxon>Bacteria</taxon>
        <taxon>Pseudomonadati</taxon>
        <taxon>Bacteroidota</taxon>
        <taxon>Flavobacteriia</taxon>
        <taxon>Flavobacteriales</taxon>
        <taxon>Flavobacteriaceae</taxon>
        <taxon>Flavobacterium</taxon>
    </lineage>
</organism>
<dbReference type="InterPro" id="IPR043906">
    <property type="entry name" value="Gfo/Idh/MocA_OxRdtase_bact_C"/>
</dbReference>
<protein>
    <submittedName>
        <fullName evidence="3">Oxidoreductase</fullName>
    </submittedName>
</protein>
<evidence type="ECO:0000259" key="1">
    <source>
        <dbReference type="Pfam" id="PF01408"/>
    </source>
</evidence>
<evidence type="ECO:0000313" key="3">
    <source>
        <dbReference type="EMBL" id="AOW10095.1"/>
    </source>
</evidence>
<dbReference type="Gene3D" id="3.40.50.720">
    <property type="entry name" value="NAD(P)-binding Rossmann-like Domain"/>
    <property type="match status" value="1"/>
</dbReference>
<dbReference type="Proteomes" id="UP000175968">
    <property type="component" value="Chromosome"/>
</dbReference>
<feature type="domain" description="Gfo/Idh/MocA-like oxidoreductase bacterial type C-terminal" evidence="2">
    <location>
        <begin position="223"/>
        <end position="440"/>
    </location>
</feature>
<dbReference type="PANTHER" id="PTHR43818">
    <property type="entry name" value="BCDNA.GH03377"/>
    <property type="match status" value="1"/>
</dbReference>
<dbReference type="InterPro" id="IPR006311">
    <property type="entry name" value="TAT_signal"/>
</dbReference>
<dbReference type="AlphaFoldDB" id="A0AAC9I5K5"/>
<dbReference type="KEGG" id="fgl:EM308_11600"/>
<dbReference type="SUPFAM" id="SSF55347">
    <property type="entry name" value="Glyceraldehyde-3-phosphate dehydrogenase-like, C-terminal domain"/>
    <property type="match status" value="1"/>
</dbReference>
<sequence length="443" mass="49933">MSNDKKENHLGASRRDFLKQSATALAGVIIVPRYVLGGNRPDGSRYIAPSDIISLGFIGCGKQGGILSNFFLSTNEIKIRAVSEVYKDKTEQMLNIIKKNQEKYQQGGNLNDIGVYTDFRELLSRKDIDAVVIATPDHWHAAMAVRAAEAGKDIYCEKPLSLTVKEGRAMVNATRKNNRIFQTGSMQRSWPEFRQAVELVRNGYIGEIKSIKVNIGAPPIAYNLAEEVTPAGLDWKKWLGPNEFKPFNSELAPPITKDVYPNWRLYKEFGGGMVTDWGAHMFDIAQWALDMDNSGPTEVFAPDANHAFLTYKYKNNVIMTHEKWEWNNAVLFTGTEGEIRIGRGKLETTPASLKSQIIGDNQKHVYKSENHYKDFLNAMRTRVKPICDVETGHRTATVCNIGNIAYQLKRPLKWSPEKEKFDNDSEANALLGRPMSNEWGIKL</sequence>
<accession>A0AAC9I5K5</accession>
<dbReference type="InterPro" id="IPR050463">
    <property type="entry name" value="Gfo/Idh/MocA_oxidrdct_glycsds"/>
</dbReference>
<keyword evidence="4" id="KW-1185">Reference proteome</keyword>
<gene>
    <name evidence="3" type="ORF">EM308_11600</name>
</gene>
<dbReference type="PROSITE" id="PS51318">
    <property type="entry name" value="TAT"/>
    <property type="match status" value="1"/>
</dbReference>
<dbReference type="EMBL" id="CP017479">
    <property type="protein sequence ID" value="AOW10095.1"/>
    <property type="molecule type" value="Genomic_DNA"/>
</dbReference>
<feature type="domain" description="Gfo/Idh/MocA-like oxidoreductase N-terminal" evidence="1">
    <location>
        <begin position="88"/>
        <end position="184"/>
    </location>
</feature>